<keyword evidence="1" id="KW-0732">Signal</keyword>
<keyword evidence="3" id="KW-1185">Reference proteome</keyword>
<dbReference type="KEGG" id="mgr:MGG_16057"/>
<gene>
    <name evidence="2" type="ORF">MGG_16057</name>
</gene>
<dbReference type="GeneID" id="12984290"/>
<dbReference type="RefSeq" id="XP_003708961.1">
    <property type="nucleotide sequence ID" value="XM_003708913.1"/>
</dbReference>
<protein>
    <submittedName>
        <fullName evidence="2">Uncharacterized protein</fullName>
    </submittedName>
</protein>
<evidence type="ECO:0000313" key="3">
    <source>
        <dbReference type="Proteomes" id="UP000009058"/>
    </source>
</evidence>
<dbReference type="InParanoid" id="G4MP90"/>
<dbReference type="Proteomes" id="UP000009058">
    <property type="component" value="Chromosome 1"/>
</dbReference>
<proteinExistence type="predicted"/>
<dbReference type="EMBL" id="CM001231">
    <property type="protein sequence ID" value="EHA56349.1"/>
    <property type="molecule type" value="Genomic_DNA"/>
</dbReference>
<evidence type="ECO:0000256" key="1">
    <source>
        <dbReference type="SAM" id="SignalP"/>
    </source>
</evidence>
<name>G4MP90_PYRO7</name>
<sequence>MYLPICLTIVYSAAVVHAMVTGDASSYVREQARYHGQCVVEIYNSQNQRADILHSQIWMRETLPDYTLHPLSRYAVLVDGDCNARAEYGIAPPGNTFRGCTAYEYRTNGDSCPWPRHVHRAQPEPEPEESTSGWFFSWGEKNKKPALTGGRQTEAYIDRKTGRRAVRTLKATAAACLEVIPELFGYDLPFNPFPDASSPFALKLPIAGT</sequence>
<dbReference type="VEuPathDB" id="FungiDB:MGG_16057"/>
<feature type="chain" id="PRO_5003465442" evidence="1">
    <location>
        <begin position="19"/>
        <end position="209"/>
    </location>
</feature>
<dbReference type="AlphaFoldDB" id="G4MP90"/>
<reference key="2">
    <citation type="submission" date="2011-05" db="EMBL/GenBank/DDBJ databases">
        <title>The Genome Sequence of Magnaporthe oryzae 70-15.</title>
        <authorList>
            <consortium name="The Broad Institute Genome Sequencing Platform"/>
            <person name="Ma L.-J."/>
            <person name="Dead R."/>
            <person name="Young S.K."/>
            <person name="Zeng Q."/>
            <person name="Gargeya S."/>
            <person name="Fitzgerald M."/>
            <person name="Haas B."/>
            <person name="Abouelleil A."/>
            <person name="Alvarado L."/>
            <person name="Arachchi H.M."/>
            <person name="Berlin A."/>
            <person name="Brown A."/>
            <person name="Chapman S.B."/>
            <person name="Chen Z."/>
            <person name="Dunbar C."/>
            <person name="Freedman E."/>
            <person name="Gearin G."/>
            <person name="Gellesch M."/>
            <person name="Goldberg J."/>
            <person name="Griggs A."/>
            <person name="Gujja S."/>
            <person name="Heiman D."/>
            <person name="Howarth C."/>
            <person name="Larson L."/>
            <person name="Lui A."/>
            <person name="MacDonald P.J.P."/>
            <person name="Mehta T."/>
            <person name="Montmayeur A."/>
            <person name="Murphy C."/>
            <person name="Neiman D."/>
            <person name="Pearson M."/>
            <person name="Priest M."/>
            <person name="Roberts A."/>
            <person name="Saif S."/>
            <person name="Shea T."/>
            <person name="Shenoy N."/>
            <person name="Sisk P."/>
            <person name="Stolte C."/>
            <person name="Sykes S."/>
            <person name="Yandava C."/>
            <person name="Wortman J."/>
            <person name="Nusbaum C."/>
            <person name="Birren B."/>
        </authorList>
    </citation>
    <scope>NUCLEOTIDE SEQUENCE</scope>
    <source>
        <strain>70-15</strain>
    </source>
</reference>
<reference evidence="2 3" key="1">
    <citation type="journal article" date="2005" name="Nature">
        <title>The genome sequence of the rice blast fungus Magnaporthe grisea.</title>
        <authorList>
            <person name="Dean R.A."/>
            <person name="Talbot N.J."/>
            <person name="Ebbole D.J."/>
            <person name="Farman M.L."/>
            <person name="Mitchell T.K."/>
            <person name="Orbach M.J."/>
            <person name="Thon M."/>
            <person name="Kulkarni R."/>
            <person name="Xu J.R."/>
            <person name="Pan H."/>
            <person name="Read N.D."/>
            <person name="Lee Y.H."/>
            <person name="Carbone I."/>
            <person name="Brown D."/>
            <person name="Oh Y.Y."/>
            <person name="Donofrio N."/>
            <person name="Jeong J.S."/>
            <person name="Soanes D.M."/>
            <person name="Djonovic S."/>
            <person name="Kolomiets E."/>
            <person name="Rehmeyer C."/>
            <person name="Li W."/>
            <person name="Harding M."/>
            <person name="Kim S."/>
            <person name="Lebrun M.H."/>
            <person name="Bohnert H."/>
            <person name="Coughlan S."/>
            <person name="Butler J."/>
            <person name="Calvo S."/>
            <person name="Ma L.J."/>
            <person name="Nicol R."/>
            <person name="Purcell S."/>
            <person name="Nusbaum C."/>
            <person name="Galagan J.E."/>
            <person name="Birren B.W."/>
        </authorList>
    </citation>
    <scope>NUCLEOTIDE SEQUENCE [LARGE SCALE GENOMIC DNA]</scope>
    <source>
        <strain evidence="3">70-15 / ATCC MYA-4617 / FGSC 8958</strain>
    </source>
</reference>
<accession>G4MP90</accession>
<dbReference type="HOGENOM" id="CLU_1315604_0_0_1"/>
<evidence type="ECO:0000313" key="2">
    <source>
        <dbReference type="EMBL" id="EHA56349.1"/>
    </source>
</evidence>
<organism evidence="2 3">
    <name type="scientific">Pyricularia oryzae (strain 70-15 / ATCC MYA-4617 / FGSC 8958)</name>
    <name type="common">Rice blast fungus</name>
    <name type="synonym">Magnaporthe oryzae</name>
    <dbReference type="NCBI Taxonomy" id="242507"/>
    <lineage>
        <taxon>Eukaryota</taxon>
        <taxon>Fungi</taxon>
        <taxon>Dikarya</taxon>
        <taxon>Ascomycota</taxon>
        <taxon>Pezizomycotina</taxon>
        <taxon>Sordariomycetes</taxon>
        <taxon>Sordariomycetidae</taxon>
        <taxon>Magnaporthales</taxon>
        <taxon>Pyriculariaceae</taxon>
        <taxon>Pyricularia</taxon>
    </lineage>
</organism>
<feature type="signal peptide" evidence="1">
    <location>
        <begin position="1"/>
        <end position="18"/>
    </location>
</feature>